<sequence>MGNLIKTIIILIPLYFLALTCDSAKINTPRVLLPWFENLNVNFTFEIIEGGCYTWSLSRDDIIDLEPLYEDTWGHCSRAARVSVSKTCMPPGSVIILAEEVNTGEILRGDVDIDKISSLKVMSTTWNLYLEEAPEAFEVIAYDDTGNKFSTLEGVSFTWTIENIGTSYGEDPLVMLVQWRDTGYEPPRGVAQLEAQGLRSHSVLLYGQAMGESRVTVCLGTICANFDLQVVASVVLTPTIAYIAPGDTLKYKVVRVRAGRLTVQDVVETLYNIKVPETRVASMEDNISLVKGMELGASTIQLMSGLTEVAKATLHVVEPFSIRVTIRPANLLTRGEEFLIHCIVYDEEGHPLTAGQEILIRLTVEGEANVDLLSSTENGTITDAIAQNAGEFTVTARLYSIAGRALSKKVEGQASAIALDPLQVVPPELFIAWTEAIQDVPLKYRGGGTELVTWSESETANTASTALSLAPTGLLTVRGVGHLDVRVHLTQYPYIWASGRVRSAVPELVQVSSTGHARVGRPHLLHIALTASHPSGELYNFHVCNCDSFAVSLLEGPEPHNVTAAPWIEPVDGACCVLQCWWVTRGVSTVRVSRGRAGDTARVAVRAAPALLWPMNAAALVGATLPVLAEGESLTPQSSESRIADLSARGGLVPHKYPDVQLFTMKCRRKGDARLELQSFTDEERESVELEASCAPHVSRVRLEPPDTPGNCSGGPRIWLRPGQEVTVKVTLLDAIGRELLDEEGPSVFWELQPHHVGIEFKSTDRLFVETNPEYAPVPVPNKYYQLVEANEQAIGWSGAIKASIPDATATIQAKVVAPLKCDPLKVNVAWEGETVPNIAKISGGSGKYTVDTPKGVSASVDGGVLTAVVPAPGAYDLLVTDLCVGGERQVVEVNVEEVLNVEVSTARAVCVGSCVPISALVKGISHRYLTTSREPDWKTAGQVVIKDGNLCGLKEGSGRVRAALSGVWSPEVEVTVFPALRIVPERSRLPAGGGVQLRHVGGPPSHLATLNYHTVSGHDYLQVSPTGSVQGVTTGKARVKLVASDIVNTELASTEAEIEIVPISNLHVAAATQTLLVGRAAGAWLRAGALGAAALASLRPPPRVTWALRDAAAARLYTTHVDDFLERSVAEGLSVRVVPLKPGVITLDVRVRNLGQLAETRSWDSTIEILGISDIRTSIEGLSNELASGDRLSLAVGASVRLKSLPRGVWSSYDDGSFEVNNGDVKAIRPGHGVIFVKHKDERNNIDRQAVIHVEVSQPHYCTAEAGSDEAVRIVLRNAVGRALLAPQANATVTEARLVHLRRASDSALGNELVIAGLDAAGAFLGFQASIGGTTVTDEVWVAGSDTSTNKIIAAGSWAICLEGVGWRAPAAVALYAGSGVTLAVLRADAAARHALRRDRPALAYTVHQLPVHKMEFLPGEWPYTLVPLSIQGEGLMSSPLLCTEEQKYAIEGLEIELPYSCRTKAPHTAKAVLDVFNGQLGCSIVPAIQLTDALEVELCAEWGVSRTCTKVLLLPPLKISQAKISLLNPPATFTITGHPHALKMVKMTTSPGLKLEVTSSDTEISVLVKSETVICGMGWVNVVSRLTSQEMRVEVEREFEIACGTLLGAIFALLLPYLPTLITVVAITAGYLYVQSKLQRKGQIRIPTEPVQTVLPETPPLRSRTWSRSPYAAGGPASPVYGDTSTLPDASFSPNSSRIHSRFL</sequence>
<feature type="transmembrane region" description="Helical" evidence="2">
    <location>
        <begin position="1608"/>
        <end position="1636"/>
    </location>
</feature>
<keyword evidence="2" id="KW-1133">Transmembrane helix</keyword>
<evidence type="ECO:0000313" key="7">
    <source>
        <dbReference type="Proteomes" id="UP000838878"/>
    </source>
</evidence>
<reference evidence="6" key="1">
    <citation type="submission" date="2021-12" db="EMBL/GenBank/DDBJ databases">
        <authorList>
            <person name="Martin H S."/>
        </authorList>
    </citation>
    <scope>NUCLEOTIDE SEQUENCE</scope>
</reference>
<feature type="non-terminal residue" evidence="6">
    <location>
        <position position="1706"/>
    </location>
</feature>
<dbReference type="InterPro" id="IPR045197">
    <property type="entry name" value="NUP210-like"/>
</dbReference>
<evidence type="ECO:0000256" key="2">
    <source>
        <dbReference type="SAM" id="Phobius"/>
    </source>
</evidence>
<keyword evidence="2" id="KW-0472">Membrane</keyword>
<dbReference type="GO" id="GO:0005643">
    <property type="term" value="C:nuclear pore"/>
    <property type="evidence" value="ECO:0007669"/>
    <property type="project" value="TreeGrafter"/>
</dbReference>
<dbReference type="Proteomes" id="UP000838878">
    <property type="component" value="Chromosome 2"/>
</dbReference>
<dbReference type="Pfam" id="PF22969">
    <property type="entry name" value="Ig_NUP210_2nd"/>
    <property type="match status" value="1"/>
</dbReference>
<feature type="domain" description="NUP210 Ig-like" evidence="5">
    <location>
        <begin position="123"/>
        <end position="219"/>
    </location>
</feature>
<evidence type="ECO:0000256" key="3">
    <source>
        <dbReference type="SAM" id="SignalP"/>
    </source>
</evidence>
<feature type="signal peptide" evidence="3">
    <location>
        <begin position="1"/>
        <end position="23"/>
    </location>
</feature>
<gene>
    <name evidence="6" type="ORF">BINO364_LOCUS6631</name>
</gene>
<accession>A0A8J9UHL1</accession>
<protein>
    <recommendedName>
        <fullName evidence="8">Nuclear pore membrane glycoprotein 210</fullName>
    </recommendedName>
</protein>
<evidence type="ECO:0000256" key="1">
    <source>
        <dbReference type="SAM" id="MobiDB-lite"/>
    </source>
</evidence>
<dbReference type="OrthoDB" id="361283at2759"/>
<dbReference type="EMBL" id="OV170222">
    <property type="protein sequence ID" value="CAH0720393.1"/>
    <property type="molecule type" value="Genomic_DNA"/>
</dbReference>
<dbReference type="PANTHER" id="PTHR23019:SF0">
    <property type="entry name" value="NUCLEAR PORE MEMBRANE GLYCOPROTEIN 210"/>
    <property type="match status" value="1"/>
</dbReference>
<dbReference type="Pfam" id="PF22967">
    <property type="entry name" value="Ig_NUP210_1st"/>
    <property type="match status" value="1"/>
</dbReference>
<proteinExistence type="predicted"/>
<evidence type="ECO:0000259" key="4">
    <source>
        <dbReference type="Pfam" id="PF22967"/>
    </source>
</evidence>
<name>A0A8J9UHL1_9NEOP</name>
<dbReference type="InterPro" id="IPR055096">
    <property type="entry name" value="Ig_NUP210_1st"/>
</dbReference>
<evidence type="ECO:0008006" key="8">
    <source>
        <dbReference type="Google" id="ProtNLM"/>
    </source>
</evidence>
<keyword evidence="3" id="KW-0732">Signal</keyword>
<dbReference type="PANTHER" id="PTHR23019">
    <property type="entry name" value="NUCLEAR PORE MEMBRANE GLYCOPROTEIN GP210-RELATED"/>
    <property type="match status" value="1"/>
</dbReference>
<organism evidence="6 7">
    <name type="scientific">Brenthis ino</name>
    <name type="common">lesser marbled fritillary</name>
    <dbReference type="NCBI Taxonomy" id="405034"/>
    <lineage>
        <taxon>Eukaryota</taxon>
        <taxon>Metazoa</taxon>
        <taxon>Ecdysozoa</taxon>
        <taxon>Arthropoda</taxon>
        <taxon>Hexapoda</taxon>
        <taxon>Insecta</taxon>
        <taxon>Pterygota</taxon>
        <taxon>Neoptera</taxon>
        <taxon>Endopterygota</taxon>
        <taxon>Lepidoptera</taxon>
        <taxon>Glossata</taxon>
        <taxon>Ditrysia</taxon>
        <taxon>Papilionoidea</taxon>
        <taxon>Nymphalidae</taxon>
        <taxon>Heliconiinae</taxon>
        <taxon>Argynnini</taxon>
        <taxon>Brenthis</taxon>
    </lineage>
</organism>
<feature type="domain" description="NUP210 Ig-like" evidence="4">
    <location>
        <begin position="24"/>
        <end position="114"/>
    </location>
</feature>
<feature type="region of interest" description="Disordered" evidence="1">
    <location>
        <begin position="1680"/>
        <end position="1706"/>
    </location>
</feature>
<evidence type="ECO:0000259" key="5">
    <source>
        <dbReference type="Pfam" id="PF22969"/>
    </source>
</evidence>
<keyword evidence="2" id="KW-0812">Transmembrane</keyword>
<feature type="compositionally biased region" description="Polar residues" evidence="1">
    <location>
        <begin position="1685"/>
        <end position="1700"/>
    </location>
</feature>
<keyword evidence="7" id="KW-1185">Reference proteome</keyword>
<evidence type="ECO:0000313" key="6">
    <source>
        <dbReference type="EMBL" id="CAH0720393.1"/>
    </source>
</evidence>
<feature type="chain" id="PRO_5035457006" description="Nuclear pore membrane glycoprotein 210" evidence="3">
    <location>
        <begin position="24"/>
        <end position="1706"/>
    </location>
</feature>
<dbReference type="InterPro" id="IPR055097">
    <property type="entry name" value="Ig_NUP210_2nd"/>
</dbReference>